<dbReference type="InterPro" id="IPR006593">
    <property type="entry name" value="Cyt_b561/ferric_Rdtase_TM"/>
</dbReference>
<feature type="domain" description="Cytochrome b561" evidence="11">
    <location>
        <begin position="404"/>
        <end position="605"/>
    </location>
</feature>
<evidence type="ECO:0000259" key="11">
    <source>
        <dbReference type="PROSITE" id="PS50939"/>
    </source>
</evidence>
<dbReference type="Pfam" id="PF04526">
    <property type="entry name" value="DUF568"/>
    <property type="match status" value="1"/>
</dbReference>
<dbReference type="InterPro" id="IPR005018">
    <property type="entry name" value="DOMON_domain"/>
</dbReference>
<dbReference type="SMART" id="SM00665">
    <property type="entry name" value="B561"/>
    <property type="match status" value="1"/>
</dbReference>
<evidence type="ECO:0000259" key="10">
    <source>
        <dbReference type="PROSITE" id="PS50836"/>
    </source>
</evidence>
<feature type="transmembrane region" description="Helical" evidence="9">
    <location>
        <begin position="441"/>
        <end position="462"/>
    </location>
</feature>
<evidence type="ECO:0008006" key="14">
    <source>
        <dbReference type="Google" id="ProtNLM"/>
    </source>
</evidence>
<feature type="transmembrane region" description="Helical" evidence="9">
    <location>
        <begin position="474"/>
        <end position="497"/>
    </location>
</feature>
<feature type="region of interest" description="Disordered" evidence="8">
    <location>
        <begin position="70"/>
        <end position="89"/>
    </location>
</feature>
<dbReference type="InterPro" id="IPR045265">
    <property type="entry name" value="AIR12_DOMON"/>
</dbReference>
<dbReference type="PROSITE" id="PS50836">
    <property type="entry name" value="DOMON"/>
    <property type="match status" value="1"/>
</dbReference>
<keyword evidence="5" id="KW-0249">Electron transport</keyword>
<name>A0ABS8SAW8_DATST</name>
<accession>A0ABS8SAW8</accession>
<keyword evidence="6 9" id="KW-1133">Transmembrane helix</keyword>
<organism evidence="12 13">
    <name type="scientific">Datura stramonium</name>
    <name type="common">Jimsonweed</name>
    <name type="synonym">Common thornapple</name>
    <dbReference type="NCBI Taxonomy" id="4076"/>
    <lineage>
        <taxon>Eukaryota</taxon>
        <taxon>Viridiplantae</taxon>
        <taxon>Streptophyta</taxon>
        <taxon>Embryophyta</taxon>
        <taxon>Tracheophyta</taxon>
        <taxon>Spermatophyta</taxon>
        <taxon>Magnoliopsida</taxon>
        <taxon>eudicotyledons</taxon>
        <taxon>Gunneridae</taxon>
        <taxon>Pentapetalae</taxon>
        <taxon>asterids</taxon>
        <taxon>lamiids</taxon>
        <taxon>Solanales</taxon>
        <taxon>Solanaceae</taxon>
        <taxon>Solanoideae</taxon>
        <taxon>Datureae</taxon>
        <taxon>Datura</taxon>
    </lineage>
</organism>
<evidence type="ECO:0000256" key="1">
    <source>
        <dbReference type="ARBA" id="ARBA00004370"/>
    </source>
</evidence>
<gene>
    <name evidence="12" type="ORF">HAX54_030310</name>
</gene>
<feature type="transmembrane region" description="Helical" evidence="9">
    <location>
        <begin position="582"/>
        <end position="603"/>
    </location>
</feature>
<evidence type="ECO:0000256" key="4">
    <source>
        <dbReference type="ARBA" id="ARBA00022729"/>
    </source>
</evidence>
<dbReference type="PANTHER" id="PTHR23130:SF179">
    <property type="entry name" value="CYTOCHROME B561 DOMAIN-CONTAINING PROTEIN"/>
    <property type="match status" value="1"/>
</dbReference>
<dbReference type="PANTHER" id="PTHR23130">
    <property type="entry name" value="CYTOCHROME B561 AND DOMON DOMAIN-CONTAINING PROTEIN"/>
    <property type="match status" value="1"/>
</dbReference>
<dbReference type="Gene3D" id="1.20.120.1770">
    <property type="match status" value="1"/>
</dbReference>
<keyword evidence="3 9" id="KW-0812">Transmembrane</keyword>
<keyword evidence="7 9" id="KW-0472">Membrane</keyword>
<comment type="caution">
    <text evidence="12">The sequence shown here is derived from an EMBL/GenBank/DDBJ whole genome shotgun (WGS) entry which is preliminary data.</text>
</comment>
<sequence>MVAVLIHGQMVENLVLLQALQRKEHQWDPLVNNSENPEIKGLRDEGIPGTTDPRNQDPYLRLDDLILDTPVSYNPPPYPTPARTRKSPNPKRLVLANEASSSQNPSPKRYGLVQTINLNETPAPTDVHASVEKPNIGGASEIVEVDIVPCLELVVMYEEPENKEEIIEGFIIDLAARVGGSGEKNLLGEMKILRVVVLKDEVPFSQLVELDPENASQVVEETPEAGREFHRSSKAKAKEKKVVVPEEPGATTKNLKGSLFLRIPRRFHGKSYDSCSDLRTLNSFIHWNYDLSSGTVDVAFRKSENEHGRWLAWAINPTSTGMVGSQAFVALLRSDGTLEAYTSPINTYGTMLTKGNLSFMVHDVSAQNINGQVIIFAKFELPINGSNINVNHVWQEGPLQDDDTPGIHGLSGDNLRSFGTLDFHSGKTVAVKPNSRSKVKIAHGIINGVSWGMMMPLGVVLARLRYLPLSEYPALWFNLHIYCQTIAYLLGIAGGGLGFFLGRSQSSGGVKHTSHRYIGGALLGLATLQVLAHRLRPEKDHKYRVYWNIYHWCTGYATIIMGVVNCFKGFQMMDVGIWKNAYIAFLASLAFVAAALELLRCYLKVTKGTTTPRVSANSIEDKA</sequence>
<evidence type="ECO:0000256" key="3">
    <source>
        <dbReference type="ARBA" id="ARBA00022692"/>
    </source>
</evidence>
<dbReference type="Proteomes" id="UP000823775">
    <property type="component" value="Unassembled WGS sequence"/>
</dbReference>
<keyword evidence="4" id="KW-0732">Signal</keyword>
<evidence type="ECO:0000256" key="5">
    <source>
        <dbReference type="ARBA" id="ARBA00022982"/>
    </source>
</evidence>
<comment type="subcellular location">
    <subcellularLocation>
        <location evidence="1">Membrane</location>
    </subcellularLocation>
</comment>
<evidence type="ECO:0000313" key="12">
    <source>
        <dbReference type="EMBL" id="MCD7455977.1"/>
    </source>
</evidence>
<keyword evidence="13" id="KW-1185">Reference proteome</keyword>
<evidence type="ECO:0000256" key="9">
    <source>
        <dbReference type="SAM" id="Phobius"/>
    </source>
</evidence>
<evidence type="ECO:0000256" key="6">
    <source>
        <dbReference type="ARBA" id="ARBA00022989"/>
    </source>
</evidence>
<feature type="compositionally biased region" description="Basic and acidic residues" evidence="8">
    <location>
        <begin position="37"/>
        <end position="46"/>
    </location>
</feature>
<evidence type="ECO:0000256" key="7">
    <source>
        <dbReference type="ARBA" id="ARBA00023136"/>
    </source>
</evidence>
<protein>
    <recommendedName>
        <fullName evidence="14">Cytochrome b561 and DOMON domain-containing protein</fullName>
    </recommendedName>
</protein>
<evidence type="ECO:0000256" key="8">
    <source>
        <dbReference type="SAM" id="MobiDB-lite"/>
    </source>
</evidence>
<dbReference type="PROSITE" id="PS50939">
    <property type="entry name" value="CYTOCHROME_B561"/>
    <property type="match status" value="1"/>
</dbReference>
<feature type="transmembrane region" description="Helical" evidence="9">
    <location>
        <begin position="547"/>
        <end position="570"/>
    </location>
</feature>
<dbReference type="CDD" id="cd09629">
    <property type="entry name" value="DOMON_CIL1_like"/>
    <property type="match status" value="1"/>
</dbReference>
<proteinExistence type="predicted"/>
<feature type="region of interest" description="Disordered" evidence="8">
    <location>
        <begin position="28"/>
        <end position="59"/>
    </location>
</feature>
<feature type="transmembrane region" description="Helical" evidence="9">
    <location>
        <begin position="517"/>
        <end position="535"/>
    </location>
</feature>
<evidence type="ECO:0000256" key="2">
    <source>
        <dbReference type="ARBA" id="ARBA00022448"/>
    </source>
</evidence>
<dbReference type="CDD" id="cd08760">
    <property type="entry name" value="Cyt_b561_FRRS1_like"/>
    <property type="match status" value="1"/>
</dbReference>
<feature type="domain" description="DOMON" evidence="10">
    <location>
        <begin position="281"/>
        <end position="397"/>
    </location>
</feature>
<keyword evidence="2" id="KW-0813">Transport</keyword>
<dbReference type="EMBL" id="JACEIK010000379">
    <property type="protein sequence ID" value="MCD7455977.1"/>
    <property type="molecule type" value="Genomic_DNA"/>
</dbReference>
<reference evidence="12 13" key="1">
    <citation type="journal article" date="2021" name="BMC Genomics">
        <title>Datura genome reveals duplications of psychoactive alkaloid biosynthetic genes and high mutation rate following tissue culture.</title>
        <authorList>
            <person name="Rajewski A."/>
            <person name="Carter-House D."/>
            <person name="Stajich J."/>
            <person name="Litt A."/>
        </authorList>
    </citation>
    <scope>NUCLEOTIDE SEQUENCE [LARGE SCALE GENOMIC DNA]</scope>
    <source>
        <strain evidence="12">AR-01</strain>
    </source>
</reference>
<evidence type="ECO:0000313" key="13">
    <source>
        <dbReference type="Proteomes" id="UP000823775"/>
    </source>
</evidence>